<keyword evidence="3" id="KW-0274">FAD</keyword>
<proteinExistence type="inferred from homology"/>
<dbReference type="InterPro" id="IPR000172">
    <property type="entry name" value="GMC_OxRdtase_N"/>
</dbReference>
<dbReference type="PANTHER" id="PTHR46056:SF10">
    <property type="entry name" value="LONG-CHAIN-ALCOHOL OXIDASE FAO3"/>
    <property type="match status" value="1"/>
</dbReference>
<keyword evidence="8" id="KW-1185">Reference proteome</keyword>
<gene>
    <name evidence="7" type="ORF">K7X08_023524</name>
</gene>
<evidence type="ECO:0000256" key="2">
    <source>
        <dbReference type="ARBA" id="ARBA00022630"/>
    </source>
</evidence>
<name>A0A9Q1LAH0_9SOLA</name>
<protein>
    <recommendedName>
        <fullName evidence="9">Long-chain-alcohol oxidase</fullName>
    </recommendedName>
</protein>
<dbReference type="Gene3D" id="3.50.50.60">
    <property type="entry name" value="FAD/NAD(P)-binding domain"/>
    <property type="match status" value="1"/>
</dbReference>
<evidence type="ECO:0000259" key="5">
    <source>
        <dbReference type="Pfam" id="PF00732"/>
    </source>
</evidence>
<dbReference type="Proteomes" id="UP001152561">
    <property type="component" value="Unassembled WGS sequence"/>
</dbReference>
<dbReference type="Pfam" id="PF00890">
    <property type="entry name" value="FAD_binding_2"/>
    <property type="match status" value="1"/>
</dbReference>
<evidence type="ECO:0000259" key="6">
    <source>
        <dbReference type="Pfam" id="PF00890"/>
    </source>
</evidence>
<sequence length="473" mass="52116">METLTTICETLLPPLPQNSLEKNSHKIQYLHKASGSQYPIPDEVAEVVMKRGFLEARILVCGLLRILSTRIGTLLLCGLFCFSKSWPYINKFSDIPLEDREIVLQKLFKNRFLTPVRVGFLFIKFLCLYIFFSQVGENSKNPAWNDMGYQVDNEENPSETPDERPLQKGIVETIYETESSIVKSLVQKGLKVIEDTKNNMYKVQCDVVIVGSGCGGGVAASVLASSGHKVVVLEKGNYFTKSDYSSLEGPSQSQMYESGGILSTLDGKIMVMAGSTVGGGSAINWSACIKTPDSIIQEWGDDKRIPTFKSPDGLKNPNIGRNLHLHPVIMAWGYFPESNSDLKGKIYEGGIITSVHKVGSYDSNVRAIIESPILGPGSFAALCPWTSGEDLKNRLLKYSRTAHLFAMVSDVGSGKVRSDGRISYKFNAMDKESLKHGLRQALRILIAAGADEVGTQQSDGQRFKYGELQNGNE</sequence>
<evidence type="ECO:0000256" key="4">
    <source>
        <dbReference type="ARBA" id="ARBA00023002"/>
    </source>
</evidence>
<dbReference type="GO" id="GO:0050660">
    <property type="term" value="F:flavin adenine dinucleotide binding"/>
    <property type="evidence" value="ECO:0007669"/>
    <property type="project" value="InterPro"/>
</dbReference>
<dbReference type="AlphaFoldDB" id="A0A9Q1LAH0"/>
<evidence type="ECO:0000256" key="1">
    <source>
        <dbReference type="ARBA" id="ARBA00010790"/>
    </source>
</evidence>
<dbReference type="OrthoDB" id="269227at2759"/>
<organism evidence="7 8">
    <name type="scientific">Anisodus acutangulus</name>
    <dbReference type="NCBI Taxonomy" id="402998"/>
    <lineage>
        <taxon>Eukaryota</taxon>
        <taxon>Viridiplantae</taxon>
        <taxon>Streptophyta</taxon>
        <taxon>Embryophyta</taxon>
        <taxon>Tracheophyta</taxon>
        <taxon>Spermatophyta</taxon>
        <taxon>Magnoliopsida</taxon>
        <taxon>eudicotyledons</taxon>
        <taxon>Gunneridae</taxon>
        <taxon>Pentapetalae</taxon>
        <taxon>asterids</taxon>
        <taxon>lamiids</taxon>
        <taxon>Solanales</taxon>
        <taxon>Solanaceae</taxon>
        <taxon>Solanoideae</taxon>
        <taxon>Hyoscyameae</taxon>
        <taxon>Anisodus</taxon>
    </lineage>
</organism>
<evidence type="ECO:0000313" key="8">
    <source>
        <dbReference type="Proteomes" id="UP001152561"/>
    </source>
</evidence>
<dbReference type="GO" id="GO:0016614">
    <property type="term" value="F:oxidoreductase activity, acting on CH-OH group of donors"/>
    <property type="evidence" value="ECO:0007669"/>
    <property type="project" value="InterPro"/>
</dbReference>
<feature type="domain" description="FAD-dependent oxidoreductase 2 FAD-binding" evidence="6">
    <location>
        <begin position="206"/>
        <end position="239"/>
    </location>
</feature>
<evidence type="ECO:0000256" key="3">
    <source>
        <dbReference type="ARBA" id="ARBA00022827"/>
    </source>
</evidence>
<comment type="similarity">
    <text evidence="1">Belongs to the GMC oxidoreductase family.</text>
</comment>
<reference evidence="8" key="1">
    <citation type="journal article" date="2023" name="Proc. Natl. Acad. Sci. U.S.A.">
        <title>Genomic and structural basis for evolution of tropane alkaloid biosynthesis.</title>
        <authorList>
            <person name="Wanga Y.-J."/>
            <person name="Taina T."/>
            <person name="Yua J.-Y."/>
            <person name="Lia J."/>
            <person name="Xua B."/>
            <person name="Chenc J."/>
            <person name="D'Auriad J.C."/>
            <person name="Huanga J.-P."/>
            <person name="Huanga S.-X."/>
        </authorList>
    </citation>
    <scope>NUCLEOTIDE SEQUENCE [LARGE SCALE GENOMIC DNA]</scope>
    <source>
        <strain evidence="8">cv. KIB-2019</strain>
    </source>
</reference>
<keyword evidence="4" id="KW-0560">Oxidoreductase</keyword>
<dbReference type="InterPro" id="IPR036188">
    <property type="entry name" value="FAD/NAD-bd_sf"/>
</dbReference>
<dbReference type="Pfam" id="PF00732">
    <property type="entry name" value="GMC_oxred_N"/>
    <property type="match status" value="1"/>
</dbReference>
<dbReference type="InterPro" id="IPR003953">
    <property type="entry name" value="FAD-dep_OxRdtase_2_FAD-bd"/>
</dbReference>
<dbReference type="SUPFAM" id="SSF51905">
    <property type="entry name" value="FAD/NAD(P)-binding domain"/>
    <property type="match status" value="1"/>
</dbReference>
<feature type="domain" description="Glucose-methanol-choline oxidoreductase N-terminal" evidence="5">
    <location>
        <begin position="254"/>
        <end position="310"/>
    </location>
</feature>
<keyword evidence="2" id="KW-0285">Flavoprotein</keyword>
<dbReference type="PANTHER" id="PTHR46056">
    <property type="entry name" value="LONG-CHAIN-ALCOHOL OXIDASE"/>
    <property type="match status" value="1"/>
</dbReference>
<dbReference type="EMBL" id="JAJAGQ010000021">
    <property type="protein sequence ID" value="KAJ8530643.1"/>
    <property type="molecule type" value="Genomic_DNA"/>
</dbReference>
<accession>A0A9Q1LAH0</accession>
<evidence type="ECO:0008006" key="9">
    <source>
        <dbReference type="Google" id="ProtNLM"/>
    </source>
</evidence>
<evidence type="ECO:0000313" key="7">
    <source>
        <dbReference type="EMBL" id="KAJ8530643.1"/>
    </source>
</evidence>
<comment type="caution">
    <text evidence="7">The sequence shown here is derived from an EMBL/GenBank/DDBJ whole genome shotgun (WGS) entry which is preliminary data.</text>
</comment>